<accession>A0A0D1YW50</accession>
<evidence type="ECO:0000256" key="2">
    <source>
        <dbReference type="ARBA" id="ARBA00010139"/>
    </source>
</evidence>
<dbReference type="AlphaFoldDB" id="A0A0D1YW50"/>
<feature type="compositionally biased region" description="Low complexity" evidence="8">
    <location>
        <begin position="22"/>
        <end position="35"/>
    </location>
</feature>
<evidence type="ECO:0000313" key="10">
    <source>
        <dbReference type="EMBL" id="KIV85779.1"/>
    </source>
</evidence>
<dbReference type="GO" id="GO:0004497">
    <property type="term" value="F:monooxygenase activity"/>
    <property type="evidence" value="ECO:0007669"/>
    <property type="project" value="UniProtKB-KW"/>
</dbReference>
<keyword evidence="7" id="KW-0503">Monooxygenase</keyword>
<dbReference type="OrthoDB" id="66881at2759"/>
<dbReference type="PRINTS" id="PR00411">
    <property type="entry name" value="PNDRDTASEI"/>
</dbReference>
<dbReference type="HOGENOM" id="CLU_006937_8_0_1"/>
<evidence type="ECO:0000256" key="7">
    <source>
        <dbReference type="ARBA" id="ARBA00023033"/>
    </source>
</evidence>
<dbReference type="InterPro" id="IPR036188">
    <property type="entry name" value="FAD/NAD-bd_sf"/>
</dbReference>
<dbReference type="Proteomes" id="UP000053599">
    <property type="component" value="Unassembled WGS sequence"/>
</dbReference>
<feature type="region of interest" description="Disordered" evidence="8">
    <location>
        <begin position="1"/>
        <end position="35"/>
    </location>
</feature>
<feature type="domain" description="FAD/NAD(P)-binding" evidence="9">
    <location>
        <begin position="46"/>
        <end position="266"/>
    </location>
</feature>
<evidence type="ECO:0000256" key="8">
    <source>
        <dbReference type="SAM" id="MobiDB-lite"/>
    </source>
</evidence>
<dbReference type="InterPro" id="IPR023753">
    <property type="entry name" value="FAD/NAD-binding_dom"/>
</dbReference>
<evidence type="ECO:0000256" key="6">
    <source>
        <dbReference type="ARBA" id="ARBA00023002"/>
    </source>
</evidence>
<dbReference type="PANTHER" id="PTHR43098">
    <property type="entry name" value="L-ORNITHINE N(5)-MONOOXYGENASE-RELATED"/>
    <property type="match status" value="1"/>
</dbReference>
<gene>
    <name evidence="10" type="ORF">PV11_01437</name>
</gene>
<dbReference type="SUPFAM" id="SSF51905">
    <property type="entry name" value="FAD/NAD(P)-binding domain"/>
    <property type="match status" value="1"/>
</dbReference>
<feature type="compositionally biased region" description="Basic and acidic residues" evidence="8">
    <location>
        <begin position="7"/>
        <end position="18"/>
    </location>
</feature>
<dbReference type="Gene3D" id="3.50.50.60">
    <property type="entry name" value="FAD/NAD(P)-binding domain"/>
    <property type="match status" value="2"/>
</dbReference>
<evidence type="ECO:0000256" key="1">
    <source>
        <dbReference type="ARBA" id="ARBA00001974"/>
    </source>
</evidence>
<sequence>MAGLPNRPEDFEASHVEKSPLTNGTSNGVNGVNGTSSDNIHNITIDILIIGGGMGGMYGLHQFRKLGLSVKLFEAGSNFGGTWFWNKYPGARVDSETPYYGLSVPEVYKTWTYSERFPGHQELRKYFAHVDKTLNLRKDAFFNTIVTEARYVDDESQWHIKTDDGGLAKAKYLVLATGSSYKKHFPAFKNLDKYRGRLIHSALYPEDGINVTGKKVGVVGSGATGVQIVQELAREDCQLTAFIRTPNVALPMHQRKLTKEEQDHAKSFYQSYFESAKQCRSGFPYNPAPKTFFDAGPEERKEYWEDLWQRGGFSFLISNYREFLTNKDVNREFYAFWANKVRSRINNPQKRDVLAPLKQGHWFGTKRPSLEQDYYEMIDRDNVTVVDLNKTPIQEFDERGIRTEEGQLHGFDTIILATGYDAVTGSLLDIGLVDRDGVPLNEKWKTGTYTYLGLMIDRMPNMFMVYSPQAPTSLSNGPPIIEIQIDWIAAAIKKMQEEGVKSIDPKFEASKKWREDIQSMNDKTLYPETNSWYMGANVPGKPREQLIYLEGVDEYNRVTAAALNRWDGFDVQKA</sequence>
<name>A0A0D1YW50_9EURO</name>
<proteinExistence type="inferred from homology"/>
<evidence type="ECO:0000256" key="5">
    <source>
        <dbReference type="ARBA" id="ARBA00022857"/>
    </source>
</evidence>
<organism evidence="10 11">
    <name type="scientific">Exophiala sideris</name>
    <dbReference type="NCBI Taxonomy" id="1016849"/>
    <lineage>
        <taxon>Eukaryota</taxon>
        <taxon>Fungi</taxon>
        <taxon>Dikarya</taxon>
        <taxon>Ascomycota</taxon>
        <taxon>Pezizomycotina</taxon>
        <taxon>Eurotiomycetes</taxon>
        <taxon>Chaetothyriomycetidae</taxon>
        <taxon>Chaetothyriales</taxon>
        <taxon>Herpotrichiellaceae</taxon>
        <taxon>Exophiala</taxon>
    </lineage>
</organism>
<evidence type="ECO:0000313" key="11">
    <source>
        <dbReference type="Proteomes" id="UP000053599"/>
    </source>
</evidence>
<evidence type="ECO:0000256" key="4">
    <source>
        <dbReference type="ARBA" id="ARBA00022827"/>
    </source>
</evidence>
<protein>
    <recommendedName>
        <fullName evidence="9">FAD/NAD(P)-binding domain-containing protein</fullName>
    </recommendedName>
</protein>
<keyword evidence="5" id="KW-0521">NADP</keyword>
<dbReference type="EMBL" id="KN846951">
    <property type="protein sequence ID" value="KIV85779.1"/>
    <property type="molecule type" value="Genomic_DNA"/>
</dbReference>
<evidence type="ECO:0000256" key="3">
    <source>
        <dbReference type="ARBA" id="ARBA00022630"/>
    </source>
</evidence>
<dbReference type="PANTHER" id="PTHR43098:SF3">
    <property type="entry name" value="L-ORNITHINE N(5)-MONOOXYGENASE-RELATED"/>
    <property type="match status" value="1"/>
</dbReference>
<dbReference type="InterPro" id="IPR050775">
    <property type="entry name" value="FAD-binding_Monooxygenases"/>
</dbReference>
<dbReference type="Pfam" id="PF07992">
    <property type="entry name" value="Pyr_redox_2"/>
    <property type="match status" value="1"/>
</dbReference>
<keyword evidence="6" id="KW-0560">Oxidoreductase</keyword>
<keyword evidence="4" id="KW-0274">FAD</keyword>
<reference evidence="10 11" key="1">
    <citation type="submission" date="2015-01" db="EMBL/GenBank/DDBJ databases">
        <title>The Genome Sequence of Exophiala sideris CBS121828.</title>
        <authorList>
            <consortium name="The Broad Institute Genomics Platform"/>
            <person name="Cuomo C."/>
            <person name="de Hoog S."/>
            <person name="Gorbushina A."/>
            <person name="Stielow B."/>
            <person name="Teixiera M."/>
            <person name="Abouelleil A."/>
            <person name="Chapman S.B."/>
            <person name="Priest M."/>
            <person name="Young S.K."/>
            <person name="Wortman J."/>
            <person name="Nusbaum C."/>
            <person name="Birren B."/>
        </authorList>
    </citation>
    <scope>NUCLEOTIDE SEQUENCE [LARGE SCALE GENOMIC DNA]</scope>
    <source>
        <strain evidence="10 11">CBS 121828</strain>
    </source>
</reference>
<dbReference type="PRINTS" id="PR00368">
    <property type="entry name" value="FADPNR"/>
</dbReference>
<comment type="similarity">
    <text evidence="2">Belongs to the FAD-binding monooxygenase family.</text>
</comment>
<evidence type="ECO:0000259" key="9">
    <source>
        <dbReference type="Pfam" id="PF07992"/>
    </source>
</evidence>
<keyword evidence="3" id="KW-0285">Flavoprotein</keyword>
<comment type="cofactor">
    <cofactor evidence="1">
        <name>FAD</name>
        <dbReference type="ChEBI" id="CHEBI:57692"/>
    </cofactor>
</comment>